<sequence>QLVTGTINDTRFVGIYGIAYSPTVTAASGLAEEAFSGVKFTRANKVAREWNFQELPGDGSNIDPTKRGYVDDPLTCDQNITLTIDGFCITASSSAILVFIGSTVEPVGLRIAR</sequence>
<dbReference type="AlphaFoldDB" id="X1LPD8"/>
<reference evidence="1" key="1">
    <citation type="journal article" date="2014" name="Front. Microbiol.">
        <title>High frequency of phylogenetically diverse reductive dehalogenase-homologous genes in deep subseafloor sedimentary metagenomes.</title>
        <authorList>
            <person name="Kawai M."/>
            <person name="Futagami T."/>
            <person name="Toyoda A."/>
            <person name="Takaki Y."/>
            <person name="Nishi S."/>
            <person name="Hori S."/>
            <person name="Arai W."/>
            <person name="Tsubouchi T."/>
            <person name="Morono Y."/>
            <person name="Uchiyama I."/>
            <person name="Ito T."/>
            <person name="Fujiyama A."/>
            <person name="Inagaki F."/>
            <person name="Takami H."/>
        </authorList>
    </citation>
    <scope>NUCLEOTIDE SEQUENCE</scope>
    <source>
        <strain evidence="1">Expedition CK06-06</strain>
    </source>
</reference>
<protein>
    <submittedName>
        <fullName evidence="1">Uncharacterized protein</fullName>
    </submittedName>
</protein>
<organism evidence="1">
    <name type="scientific">marine sediment metagenome</name>
    <dbReference type="NCBI Taxonomy" id="412755"/>
    <lineage>
        <taxon>unclassified sequences</taxon>
        <taxon>metagenomes</taxon>
        <taxon>ecological metagenomes</taxon>
    </lineage>
</organism>
<accession>X1LPD8</accession>
<dbReference type="EMBL" id="BARV01017256">
    <property type="protein sequence ID" value="GAI21227.1"/>
    <property type="molecule type" value="Genomic_DNA"/>
</dbReference>
<evidence type="ECO:0000313" key="1">
    <source>
        <dbReference type="EMBL" id="GAI21227.1"/>
    </source>
</evidence>
<comment type="caution">
    <text evidence="1">The sequence shown here is derived from an EMBL/GenBank/DDBJ whole genome shotgun (WGS) entry which is preliminary data.</text>
</comment>
<name>X1LPD8_9ZZZZ</name>
<gene>
    <name evidence="1" type="ORF">S06H3_29453</name>
</gene>
<proteinExistence type="predicted"/>
<feature type="non-terminal residue" evidence="1">
    <location>
        <position position="1"/>
    </location>
</feature>